<dbReference type="RefSeq" id="WP_114511883.1">
    <property type="nucleotide sequence ID" value="NZ_QPMK01000013.1"/>
</dbReference>
<evidence type="ECO:0000259" key="2">
    <source>
        <dbReference type="Pfam" id="PF00248"/>
    </source>
</evidence>
<dbReference type="InterPro" id="IPR050523">
    <property type="entry name" value="AKR_Detox_Biosynth"/>
</dbReference>
<proteinExistence type="predicted"/>
<reference evidence="3 4" key="1">
    <citation type="submission" date="2018-07" db="EMBL/GenBank/DDBJ databases">
        <title>Thalassococcus profundi sp. nov., a marine bacterium isolated from deep seawater of Okinawa Trough.</title>
        <authorList>
            <person name="Yu M."/>
        </authorList>
    </citation>
    <scope>NUCLEOTIDE SEQUENCE [LARGE SCALE GENOMIC DNA]</scope>
    <source>
        <strain evidence="3 4">WRAS1</strain>
    </source>
</reference>
<feature type="domain" description="NADP-dependent oxidoreductase" evidence="2">
    <location>
        <begin position="17"/>
        <end position="297"/>
    </location>
</feature>
<comment type="caution">
    <text evidence="3">The sequence shown here is derived from an EMBL/GenBank/DDBJ whole genome shotgun (WGS) entry which is preliminary data.</text>
</comment>
<accession>A0A369TKE4</accession>
<keyword evidence="1" id="KW-0560">Oxidoreductase</keyword>
<dbReference type="PANTHER" id="PTHR43364">
    <property type="entry name" value="NADH-SPECIFIC METHYLGLYOXAL REDUCTASE-RELATED"/>
    <property type="match status" value="1"/>
</dbReference>
<name>A0A369TKE4_9RHOB</name>
<dbReference type="OrthoDB" id="9803483at2"/>
<evidence type="ECO:0000256" key="1">
    <source>
        <dbReference type="ARBA" id="ARBA00023002"/>
    </source>
</evidence>
<dbReference type="GO" id="GO:0016491">
    <property type="term" value="F:oxidoreductase activity"/>
    <property type="evidence" value="ECO:0007669"/>
    <property type="project" value="UniProtKB-KW"/>
</dbReference>
<dbReference type="GO" id="GO:0005829">
    <property type="term" value="C:cytosol"/>
    <property type="evidence" value="ECO:0007669"/>
    <property type="project" value="TreeGrafter"/>
</dbReference>
<evidence type="ECO:0000313" key="4">
    <source>
        <dbReference type="Proteomes" id="UP000253977"/>
    </source>
</evidence>
<sequence>MTPELTTHDGTAVAPFAFGTMQFGGRADAGDSRAMFEACRAAGIAHFDTAHVYTDGSSETLLGEFARPERDALFIATKAGYKGGASRDNILKTFDESRWRLGMDSVDLLYMHRWDDDTPLAETFETLADLQQRRLIRHIGVSNYAAWQVMKAQAVAAEMGTRIDVIQPMYNLVKRQAEVEILPMCASEGILPVPYSPLGGGLLTGKYASGANGGRLTEDERYAARYGLPYMQDAADGLVALAQELGTDPATLAVAWVAHHAARPVPILSARNAAQLAPSLAGMDYALDDDLYARLCALSPTPPPATDRLEEA</sequence>
<dbReference type="Proteomes" id="UP000253977">
    <property type="component" value="Unassembled WGS sequence"/>
</dbReference>
<gene>
    <name evidence="3" type="ORF">DU478_15520</name>
</gene>
<dbReference type="SUPFAM" id="SSF51430">
    <property type="entry name" value="NAD(P)-linked oxidoreductase"/>
    <property type="match status" value="1"/>
</dbReference>
<dbReference type="PANTHER" id="PTHR43364:SF4">
    <property type="entry name" value="NAD(P)-LINKED OXIDOREDUCTASE SUPERFAMILY PROTEIN"/>
    <property type="match status" value="1"/>
</dbReference>
<evidence type="ECO:0000313" key="3">
    <source>
        <dbReference type="EMBL" id="RDD65312.1"/>
    </source>
</evidence>
<organism evidence="3 4">
    <name type="scientific">Thalassococcus profundi</name>
    <dbReference type="NCBI Taxonomy" id="2282382"/>
    <lineage>
        <taxon>Bacteria</taxon>
        <taxon>Pseudomonadati</taxon>
        <taxon>Pseudomonadota</taxon>
        <taxon>Alphaproteobacteria</taxon>
        <taxon>Rhodobacterales</taxon>
        <taxon>Roseobacteraceae</taxon>
        <taxon>Thalassococcus</taxon>
    </lineage>
</organism>
<dbReference type="EMBL" id="QPMK01000013">
    <property type="protein sequence ID" value="RDD65312.1"/>
    <property type="molecule type" value="Genomic_DNA"/>
</dbReference>
<protein>
    <submittedName>
        <fullName evidence="3">Aldo/keto reductase</fullName>
    </submittedName>
</protein>
<dbReference type="PROSITE" id="PS00062">
    <property type="entry name" value="ALDOKETO_REDUCTASE_2"/>
    <property type="match status" value="1"/>
</dbReference>
<dbReference type="Pfam" id="PF00248">
    <property type="entry name" value="Aldo_ket_red"/>
    <property type="match status" value="1"/>
</dbReference>
<dbReference type="InterPro" id="IPR023210">
    <property type="entry name" value="NADP_OxRdtase_dom"/>
</dbReference>
<dbReference type="Gene3D" id="3.20.20.100">
    <property type="entry name" value="NADP-dependent oxidoreductase domain"/>
    <property type="match status" value="1"/>
</dbReference>
<dbReference type="InterPro" id="IPR018170">
    <property type="entry name" value="Aldo/ket_reductase_CS"/>
</dbReference>
<keyword evidence="4" id="KW-1185">Reference proteome</keyword>
<dbReference type="InterPro" id="IPR036812">
    <property type="entry name" value="NAD(P)_OxRdtase_dom_sf"/>
</dbReference>
<dbReference type="AlphaFoldDB" id="A0A369TKE4"/>